<dbReference type="RefSeq" id="WP_176621968.1">
    <property type="nucleotide sequence ID" value="NZ_JABXXQ010000022.1"/>
</dbReference>
<dbReference type="InterPro" id="IPR018647">
    <property type="entry name" value="SLFN_3-like_DNA/RNA_helicase"/>
</dbReference>
<feature type="non-terminal residue" evidence="2">
    <location>
        <position position="474"/>
    </location>
</feature>
<dbReference type="EMBL" id="JABXXQ010000022">
    <property type="protein sequence ID" value="NVN29241.1"/>
    <property type="molecule type" value="Genomic_DNA"/>
</dbReference>
<protein>
    <submittedName>
        <fullName evidence="2">DUF2075 domain-containing protein</fullName>
    </submittedName>
</protein>
<dbReference type="Pfam" id="PF09848">
    <property type="entry name" value="SLFN-g3_helicase"/>
    <property type="match status" value="1"/>
</dbReference>
<dbReference type="Proteomes" id="UP000565205">
    <property type="component" value="Unassembled WGS sequence"/>
</dbReference>
<evidence type="ECO:0000259" key="1">
    <source>
        <dbReference type="Pfam" id="PF09848"/>
    </source>
</evidence>
<feature type="domain" description="Schlafen group 3-like DNA/RNA helicase" evidence="1">
    <location>
        <begin position="244"/>
        <end position="468"/>
    </location>
</feature>
<accession>A0A850NH96</accession>
<gene>
    <name evidence="2" type="ORF">HUK83_02650</name>
</gene>
<sequence length="474" mass="51101">MSGCWWSGDVRTFIDTPRDVLLGRLAQEMVQHFRTNEAQQLRAWACEIDILRDAFATDARPDWHVVFEFTPPRMQRRSDVILLHPGGIVVLEFKIGATGYDIGAREQVVETALDLQDFHAGSTRYPIIPVLVATEAPDAPAHPGFPIAGMPPSVICANARTLGPVLEAIAAALPRHGEALDPAAWLDAPYRAMPGIIAAACSLYARHDVGDILAARADAENLTRTTETITAALGMARCEGVKIVLFVTGIPGAGKTLCGLNAAFATGLGATFLTGNPTLVHVLREALARSQAEQGGLAAQRQKMEGKIQALPSFRDGYAANDAVPPERVIVIDEAQRSWSEDYAIRKSRDRRVRLTASEPAHLLDAMGRQDGFAAIICLIGQGQEIHDGEGGLAEWSRALAARPDWRIGCAQRALDDPVARQRLERLPGLDVMDGLHLTVAVRAIRNADAPAWVDAVLTSDADAARAIASRARL</sequence>
<reference evidence="2 3" key="1">
    <citation type="submission" date="2020-06" db="EMBL/GenBank/DDBJ databases">
        <title>Description of novel acetic acid bacteria.</title>
        <authorList>
            <person name="Sombolestani A."/>
        </authorList>
    </citation>
    <scope>NUCLEOTIDE SEQUENCE [LARGE SCALE GENOMIC DNA]</scope>
    <source>
        <strain evidence="2 3">LMG 26838</strain>
    </source>
</reference>
<evidence type="ECO:0000313" key="2">
    <source>
        <dbReference type="EMBL" id="NVN29241.1"/>
    </source>
</evidence>
<dbReference type="AlphaFoldDB" id="A0A850NH96"/>
<name>A0A850NH96_9PROT</name>
<proteinExistence type="predicted"/>
<organism evidence="2 3">
    <name type="scientific">Endobacter medicaginis</name>
    <dbReference type="NCBI Taxonomy" id="1181271"/>
    <lineage>
        <taxon>Bacteria</taxon>
        <taxon>Pseudomonadati</taxon>
        <taxon>Pseudomonadota</taxon>
        <taxon>Alphaproteobacteria</taxon>
        <taxon>Acetobacterales</taxon>
        <taxon>Acetobacteraceae</taxon>
        <taxon>Endobacter</taxon>
    </lineage>
</organism>
<evidence type="ECO:0000313" key="3">
    <source>
        <dbReference type="Proteomes" id="UP000565205"/>
    </source>
</evidence>
<comment type="caution">
    <text evidence="2">The sequence shown here is derived from an EMBL/GenBank/DDBJ whole genome shotgun (WGS) entry which is preliminary data.</text>
</comment>